<organism evidence="2 3">
    <name type="scientific">Trichinella zimbabwensis</name>
    <dbReference type="NCBI Taxonomy" id="268475"/>
    <lineage>
        <taxon>Eukaryota</taxon>
        <taxon>Metazoa</taxon>
        <taxon>Ecdysozoa</taxon>
        <taxon>Nematoda</taxon>
        <taxon>Enoplea</taxon>
        <taxon>Dorylaimia</taxon>
        <taxon>Trichinellida</taxon>
        <taxon>Trichinellidae</taxon>
        <taxon>Trichinella</taxon>
    </lineage>
</organism>
<name>A0A0V1GXK5_9BILA</name>
<comment type="caution">
    <text evidence="2">The sequence shown here is derived from an EMBL/GenBank/DDBJ whole genome shotgun (WGS) entry which is preliminary data.</text>
</comment>
<dbReference type="AlphaFoldDB" id="A0A0V1GXK5"/>
<dbReference type="EMBL" id="JYDP01000215">
    <property type="protein sequence ID" value="KRZ02822.1"/>
    <property type="molecule type" value="Genomic_DNA"/>
</dbReference>
<proteinExistence type="predicted"/>
<accession>A0A0V1GXK5</accession>
<keyword evidence="3" id="KW-1185">Reference proteome</keyword>
<gene>
    <name evidence="2" type="ORF">T11_4865</name>
</gene>
<protein>
    <submittedName>
        <fullName evidence="2">Uncharacterized protein</fullName>
    </submittedName>
</protein>
<sequence length="155" mass="17658">MNGRRLSNGRVLFHTREPHASVSTQRKRGWSAERHLVHAKNGRPCRNHTLVTIVTLFTIRHDITFYYATIRNQTRKNGNALARHKSNNNNNELPESGGTVVTCMPAHHVVTLANLNIYIVRDKLLSLAGWWTVLLVHAGVQPYQIVQPLINPVRF</sequence>
<evidence type="ECO:0000256" key="1">
    <source>
        <dbReference type="SAM" id="MobiDB-lite"/>
    </source>
</evidence>
<feature type="region of interest" description="Disordered" evidence="1">
    <location>
        <begin position="1"/>
        <end position="26"/>
    </location>
</feature>
<evidence type="ECO:0000313" key="3">
    <source>
        <dbReference type="Proteomes" id="UP000055024"/>
    </source>
</evidence>
<evidence type="ECO:0000313" key="2">
    <source>
        <dbReference type="EMBL" id="KRZ02822.1"/>
    </source>
</evidence>
<dbReference type="Proteomes" id="UP000055024">
    <property type="component" value="Unassembled WGS sequence"/>
</dbReference>
<reference evidence="2 3" key="1">
    <citation type="submission" date="2015-01" db="EMBL/GenBank/DDBJ databases">
        <title>Evolution of Trichinella species and genotypes.</title>
        <authorList>
            <person name="Korhonen P.K."/>
            <person name="Edoardo P."/>
            <person name="Giuseppe L.R."/>
            <person name="Gasser R.B."/>
        </authorList>
    </citation>
    <scope>NUCLEOTIDE SEQUENCE [LARGE SCALE GENOMIC DNA]</scope>
    <source>
        <strain evidence="2">ISS1029</strain>
    </source>
</reference>